<feature type="transmembrane region" description="Helical" evidence="1">
    <location>
        <begin position="42"/>
        <end position="59"/>
    </location>
</feature>
<evidence type="ECO:0000313" key="2">
    <source>
        <dbReference type="EMBL" id="MFC4268004.1"/>
    </source>
</evidence>
<name>A0ABV8R9E3_9FLAO</name>
<dbReference type="Pfam" id="PF19665">
    <property type="entry name" value="DUF6168"/>
    <property type="match status" value="1"/>
</dbReference>
<dbReference type="Proteomes" id="UP001595826">
    <property type="component" value="Unassembled WGS sequence"/>
</dbReference>
<keyword evidence="1" id="KW-0472">Membrane</keyword>
<reference evidence="3" key="1">
    <citation type="journal article" date="2019" name="Int. J. Syst. Evol. Microbiol.">
        <title>The Global Catalogue of Microorganisms (GCM) 10K type strain sequencing project: providing services to taxonomists for standard genome sequencing and annotation.</title>
        <authorList>
            <consortium name="The Broad Institute Genomics Platform"/>
            <consortium name="The Broad Institute Genome Sequencing Center for Infectious Disease"/>
            <person name="Wu L."/>
            <person name="Ma J."/>
        </authorList>
    </citation>
    <scope>NUCLEOTIDE SEQUENCE [LARGE SCALE GENOMIC DNA]</scope>
    <source>
        <strain evidence="3">CECT 8655</strain>
    </source>
</reference>
<feature type="transmembrane region" description="Helical" evidence="1">
    <location>
        <begin position="71"/>
        <end position="92"/>
    </location>
</feature>
<dbReference type="InterPro" id="IPR046166">
    <property type="entry name" value="DUF6168"/>
</dbReference>
<feature type="transmembrane region" description="Helical" evidence="1">
    <location>
        <begin position="104"/>
        <end position="125"/>
    </location>
</feature>
<keyword evidence="3" id="KW-1185">Reference proteome</keyword>
<organism evidence="2 3">
    <name type="scientific">Polaribacter marinivivus</name>
    <dbReference type="NCBI Taxonomy" id="1524260"/>
    <lineage>
        <taxon>Bacteria</taxon>
        <taxon>Pseudomonadati</taxon>
        <taxon>Bacteroidota</taxon>
        <taxon>Flavobacteriia</taxon>
        <taxon>Flavobacteriales</taxon>
        <taxon>Flavobacteriaceae</taxon>
    </lineage>
</organism>
<gene>
    <name evidence="2" type="ORF">ACFOWD_03710</name>
</gene>
<sequence>MIKTIFLYSFIFFTLFYISFSLHNYFLEENQVLLPFSLKKVYLFHLGFSMLICINFKLLSSVNKIADQLGFIYLGTLLLKIVLFSIIFYQSIFTEEELSKISRISLLIPALIFLLTEAIFVAKILNKRDISKIP</sequence>
<evidence type="ECO:0000313" key="3">
    <source>
        <dbReference type="Proteomes" id="UP001595826"/>
    </source>
</evidence>
<feature type="transmembrane region" description="Helical" evidence="1">
    <location>
        <begin position="5"/>
        <end position="22"/>
    </location>
</feature>
<keyword evidence="1" id="KW-0812">Transmembrane</keyword>
<proteinExistence type="predicted"/>
<evidence type="ECO:0000256" key="1">
    <source>
        <dbReference type="SAM" id="Phobius"/>
    </source>
</evidence>
<protein>
    <submittedName>
        <fullName evidence="2">DUF6168 family protein</fullName>
    </submittedName>
</protein>
<dbReference type="EMBL" id="JBHSCY010000001">
    <property type="protein sequence ID" value="MFC4268004.1"/>
    <property type="molecule type" value="Genomic_DNA"/>
</dbReference>
<keyword evidence="1" id="KW-1133">Transmembrane helix</keyword>
<dbReference type="RefSeq" id="WP_377408221.1">
    <property type="nucleotide sequence ID" value="NZ_JBHSCY010000001.1"/>
</dbReference>
<comment type="caution">
    <text evidence="2">The sequence shown here is derived from an EMBL/GenBank/DDBJ whole genome shotgun (WGS) entry which is preliminary data.</text>
</comment>
<accession>A0ABV8R9E3</accession>